<keyword evidence="4" id="KW-1185">Reference proteome</keyword>
<keyword evidence="2" id="KW-0812">Transmembrane</keyword>
<dbReference type="RefSeq" id="WP_116022503.1">
    <property type="nucleotide sequence ID" value="NZ_QTTT01000001.1"/>
</dbReference>
<reference evidence="3 4" key="1">
    <citation type="submission" date="2018-08" db="EMBL/GenBank/DDBJ databases">
        <title>Sequencing the genomes of 1000 actinobacteria strains.</title>
        <authorList>
            <person name="Klenk H.-P."/>
        </authorList>
    </citation>
    <scope>NUCLEOTIDE SEQUENCE [LARGE SCALE GENOMIC DNA]</scope>
    <source>
        <strain evidence="3 4">DSM 43927</strain>
    </source>
</reference>
<evidence type="ECO:0000256" key="2">
    <source>
        <dbReference type="SAM" id="Phobius"/>
    </source>
</evidence>
<evidence type="ECO:0000313" key="3">
    <source>
        <dbReference type="EMBL" id="REE96928.1"/>
    </source>
</evidence>
<proteinExistence type="predicted"/>
<feature type="transmembrane region" description="Helical" evidence="2">
    <location>
        <begin position="147"/>
        <end position="169"/>
    </location>
</feature>
<dbReference type="Proteomes" id="UP000256661">
    <property type="component" value="Unassembled WGS sequence"/>
</dbReference>
<feature type="transmembrane region" description="Helical" evidence="2">
    <location>
        <begin position="217"/>
        <end position="239"/>
    </location>
</feature>
<gene>
    <name evidence="3" type="ORF">DFJ69_2381</name>
</gene>
<dbReference type="EMBL" id="QTTT01000001">
    <property type="protein sequence ID" value="REE96928.1"/>
    <property type="molecule type" value="Genomic_DNA"/>
</dbReference>
<evidence type="ECO:0000313" key="4">
    <source>
        <dbReference type="Proteomes" id="UP000256661"/>
    </source>
</evidence>
<name>A0A3D9SM55_9ACTN</name>
<feature type="compositionally biased region" description="Basic and acidic residues" evidence="1">
    <location>
        <begin position="262"/>
        <end position="283"/>
    </location>
</feature>
<dbReference type="OrthoDB" id="3474409at2"/>
<keyword evidence="2" id="KW-1133">Transmembrane helix</keyword>
<keyword evidence="2" id="KW-0472">Membrane</keyword>
<protein>
    <submittedName>
        <fullName evidence="3">Uncharacterized protein</fullName>
    </submittedName>
</protein>
<dbReference type="AlphaFoldDB" id="A0A3D9SM55"/>
<organism evidence="3 4">
    <name type="scientific">Thermomonospora umbrina</name>
    <dbReference type="NCBI Taxonomy" id="111806"/>
    <lineage>
        <taxon>Bacteria</taxon>
        <taxon>Bacillati</taxon>
        <taxon>Actinomycetota</taxon>
        <taxon>Actinomycetes</taxon>
        <taxon>Streptosporangiales</taxon>
        <taxon>Thermomonosporaceae</taxon>
        <taxon>Thermomonospora</taxon>
    </lineage>
</organism>
<sequence length="283" mass="30203">MTTGSITTADRYRLEWGGVVLELASRRSGLRTEVVLYGDGEAVADGAGVGRVLLPLPGDDADDTGPSVLVISAPPGTIARALLLVPKASEAADDEDDEEDELPEGLAKLVGFASAEKHPFEPPPGTLGARLLTFQRRHPKLYASRHVVLATAQVLLGLLGVAVFFTLVLGRVVEWAAERLPDVSLPEVDLPSIPWPDLPLPDPPDLPDLPDVALPGWIAAVLATAKFWVPILIAIGVAVEEVRKRRKRERARAEAAEAPETLESRQDGVGGDPRDGEGRDADR</sequence>
<feature type="region of interest" description="Disordered" evidence="1">
    <location>
        <begin position="248"/>
        <end position="283"/>
    </location>
</feature>
<evidence type="ECO:0000256" key="1">
    <source>
        <dbReference type="SAM" id="MobiDB-lite"/>
    </source>
</evidence>
<comment type="caution">
    <text evidence="3">The sequence shown here is derived from an EMBL/GenBank/DDBJ whole genome shotgun (WGS) entry which is preliminary data.</text>
</comment>
<accession>A0A3D9SM55</accession>